<dbReference type="FunFam" id="3.40.50.2000:FF:000063">
    <property type="entry name" value="Glycosyltransferase"/>
    <property type="match status" value="1"/>
</dbReference>
<dbReference type="InterPro" id="IPR002213">
    <property type="entry name" value="UDP_glucos_trans"/>
</dbReference>
<dbReference type="PANTHER" id="PTHR48047">
    <property type="entry name" value="GLYCOSYLTRANSFERASE"/>
    <property type="match status" value="1"/>
</dbReference>
<dbReference type="SUPFAM" id="SSF53756">
    <property type="entry name" value="UDP-Glycosyltransferase/glycogen phosphorylase"/>
    <property type="match status" value="1"/>
</dbReference>
<evidence type="ECO:0000256" key="1">
    <source>
        <dbReference type="ARBA" id="ARBA00009995"/>
    </source>
</evidence>
<protein>
    <recommendedName>
        <fullName evidence="5">Glycosyltransferase</fullName>
        <ecNumber evidence="5">2.4.1.-</ecNumber>
    </recommendedName>
</protein>
<evidence type="ECO:0000256" key="5">
    <source>
        <dbReference type="RuleBase" id="RU362057"/>
    </source>
</evidence>
<dbReference type="AlphaFoldDB" id="A0A445GDV1"/>
<dbReference type="CDD" id="cd03784">
    <property type="entry name" value="GT1_Gtf-like"/>
    <property type="match status" value="1"/>
</dbReference>
<comment type="caution">
    <text evidence="6">The sequence shown here is derived from an EMBL/GenBank/DDBJ whole genome shotgun (WGS) entry which is preliminary data.</text>
</comment>
<evidence type="ECO:0000256" key="4">
    <source>
        <dbReference type="RuleBase" id="RU003718"/>
    </source>
</evidence>
<dbReference type="Gene3D" id="3.40.50.2000">
    <property type="entry name" value="Glycogen Phosphorylase B"/>
    <property type="match status" value="2"/>
</dbReference>
<proteinExistence type="inferred from homology"/>
<evidence type="ECO:0000256" key="2">
    <source>
        <dbReference type="ARBA" id="ARBA00022676"/>
    </source>
</evidence>
<dbReference type="FunFam" id="3.40.50.2000:FF:000302">
    <property type="entry name" value="Glycosyltransferase"/>
    <property type="match status" value="1"/>
</dbReference>
<dbReference type="Proteomes" id="UP000289340">
    <property type="component" value="Chromosome 16"/>
</dbReference>
<keyword evidence="2 4" id="KW-0328">Glycosyltransferase</keyword>
<keyword evidence="3 4" id="KW-0808">Transferase</keyword>
<dbReference type="EMBL" id="QZWG01000016">
    <property type="protein sequence ID" value="RZB59392.1"/>
    <property type="molecule type" value="Genomic_DNA"/>
</dbReference>
<dbReference type="Gramene" id="XM_028351422.1">
    <property type="protein sequence ID" value="XP_028207223.1"/>
    <property type="gene ID" value="LOC114390620"/>
</dbReference>
<dbReference type="Pfam" id="PF00201">
    <property type="entry name" value="UDPGT"/>
    <property type="match status" value="1"/>
</dbReference>
<comment type="similarity">
    <text evidence="1 4">Belongs to the UDP-glycosyltransferase family.</text>
</comment>
<name>A0A445GDV1_GLYSO</name>
<keyword evidence="7" id="KW-1185">Reference proteome</keyword>
<accession>A0A445GDV1</accession>
<dbReference type="PROSITE" id="PS00375">
    <property type="entry name" value="UDPGT"/>
    <property type="match status" value="1"/>
</dbReference>
<evidence type="ECO:0000256" key="3">
    <source>
        <dbReference type="ARBA" id="ARBA00022679"/>
    </source>
</evidence>
<organism evidence="6 7">
    <name type="scientific">Glycine soja</name>
    <name type="common">Wild soybean</name>
    <dbReference type="NCBI Taxonomy" id="3848"/>
    <lineage>
        <taxon>Eukaryota</taxon>
        <taxon>Viridiplantae</taxon>
        <taxon>Streptophyta</taxon>
        <taxon>Embryophyta</taxon>
        <taxon>Tracheophyta</taxon>
        <taxon>Spermatophyta</taxon>
        <taxon>Magnoliopsida</taxon>
        <taxon>eudicotyledons</taxon>
        <taxon>Gunneridae</taxon>
        <taxon>Pentapetalae</taxon>
        <taxon>rosids</taxon>
        <taxon>fabids</taxon>
        <taxon>Fabales</taxon>
        <taxon>Fabaceae</taxon>
        <taxon>Papilionoideae</taxon>
        <taxon>50 kb inversion clade</taxon>
        <taxon>NPAAA clade</taxon>
        <taxon>indigoferoid/millettioid clade</taxon>
        <taxon>Phaseoleae</taxon>
        <taxon>Glycine</taxon>
        <taxon>Glycine subgen. Soja</taxon>
    </lineage>
</organism>
<evidence type="ECO:0000313" key="7">
    <source>
        <dbReference type="Proteomes" id="UP000289340"/>
    </source>
</evidence>
<reference evidence="6 7" key="1">
    <citation type="submission" date="2018-09" db="EMBL/GenBank/DDBJ databases">
        <title>A high-quality reference genome of wild soybean provides a powerful tool to mine soybean genomes.</title>
        <authorList>
            <person name="Xie M."/>
            <person name="Chung C.Y.L."/>
            <person name="Li M.-W."/>
            <person name="Wong F.-L."/>
            <person name="Chan T.-F."/>
            <person name="Lam H.-M."/>
        </authorList>
    </citation>
    <scope>NUCLEOTIDE SEQUENCE [LARGE SCALE GENOMIC DNA]</scope>
    <source>
        <strain evidence="7">cv. W05</strain>
        <tissue evidence="6">Hypocotyl of etiolated seedlings</tissue>
    </source>
</reference>
<dbReference type="InterPro" id="IPR035595">
    <property type="entry name" value="UDP_glycos_trans_CS"/>
</dbReference>
<dbReference type="GO" id="GO:0035251">
    <property type="term" value="F:UDP-glucosyltransferase activity"/>
    <property type="evidence" value="ECO:0007669"/>
    <property type="project" value="TreeGrafter"/>
</dbReference>
<dbReference type="EC" id="2.4.1.-" evidence="5"/>
<gene>
    <name evidence="6" type="ORF">D0Y65_042579</name>
</gene>
<sequence>MERVASVSRPLKIYFLPFFSPGHLIPLVQLARLVAARGQHVTIITTPANAQLFDQNIDKDTASGHHIRVHIIKFPNAHVGLPEGIEHLSAATNNETAYKIHMAAHLIMPQLESLVKHSPPDVFIPDILFTWTKDFSQKLSISRLVFNPISIFDVCMIHAIKTHPEAFASDSGPFLIPDLPHPLTLPVKPSPGFAALTESLLDGEQDSHGVIVNSFADLDAEYTQHYQKLTGRKVWHVGPSSLMVQKTVKSSTVDESRHDCLTWLDSKKESSVLYICFGSLSLISDEQLYQIATGLEGSGHCFLWVVHRKNKDGEEGDSSSSSGKWLPEGFEEKIAKENRGMLIKGWAPQPLILNHPAVGGFLTHCGWNAVAEAISSGVPMVTMPGFGDQYYNEKLITEVHGFGVEVGAAEWSISPYEGKKKVVSGERIESAVKRLMDDGEKGKRMRSKAKEMQEKAWKAVQEGGSSYDSLTALIHHFKTLVPNHVNGNGNIDH</sequence>
<dbReference type="PANTHER" id="PTHR48047:SF182">
    <property type="entry name" value="GLYCOSYLTRANSFERASE"/>
    <property type="match status" value="1"/>
</dbReference>
<evidence type="ECO:0000313" key="6">
    <source>
        <dbReference type="EMBL" id="RZB59392.1"/>
    </source>
</evidence>